<dbReference type="Proteomes" id="UP001185706">
    <property type="component" value="Unassembled WGS sequence"/>
</dbReference>
<reference evidence="1" key="1">
    <citation type="submission" date="2023-08" db="EMBL/GenBank/DDBJ databases">
        <title>Genomic characterization of the C. tuberculostearicum species complex, a ubiquitous member of the human skin microbiome.</title>
        <authorList>
            <person name="Ahmed N."/>
            <person name="Deming C."/>
            <person name="Conlan S."/>
            <person name="Segre J."/>
        </authorList>
    </citation>
    <scope>NUCLEOTIDE SEQUENCE</scope>
    <source>
        <strain evidence="1">CTNIH22</strain>
    </source>
</reference>
<dbReference type="EMBL" id="JAVBIB010000010">
    <property type="protein sequence ID" value="MDV2419608.1"/>
    <property type="molecule type" value="Genomic_DNA"/>
</dbReference>
<dbReference type="Pfam" id="PF16157">
    <property type="entry name" value="DUF4865"/>
    <property type="match status" value="1"/>
</dbReference>
<protein>
    <submittedName>
        <fullName evidence="1">DUF4865 family protein</fullName>
    </submittedName>
</protein>
<evidence type="ECO:0000313" key="2">
    <source>
        <dbReference type="Proteomes" id="UP001185706"/>
    </source>
</evidence>
<organism evidence="1 2">
    <name type="scientific">Corynebacterium tuberculostearicum</name>
    <dbReference type="NCBI Taxonomy" id="38304"/>
    <lineage>
        <taxon>Bacteria</taxon>
        <taxon>Bacillati</taxon>
        <taxon>Actinomycetota</taxon>
        <taxon>Actinomycetes</taxon>
        <taxon>Mycobacteriales</taxon>
        <taxon>Corynebacteriaceae</taxon>
        <taxon>Corynebacterium</taxon>
    </lineage>
</organism>
<evidence type="ECO:0000313" key="1">
    <source>
        <dbReference type="EMBL" id="MDV2419608.1"/>
    </source>
</evidence>
<name>A0AAE4NKV2_9CORY</name>
<sequence>MAQTRHPHDLRPGNQGEPLMYAMQYQITLPTDYSMQIIRDRVTQTGHFMDGYPGLQFKAYLTQEKTKGAPRNAYAPFYIWRDIDGMRQFCWGEPGYSAIVRDFGRHSIQDWTVHQLVDGPADYSAARSLTVKTAHLPTNAAPSQCIDDITAEFLATTTDSTVARVTAVDVTTWNAILVELSTHEADQSSTGVTAYEVLHVSTTA</sequence>
<dbReference type="InterPro" id="IPR032349">
    <property type="entry name" value="DUF4865"/>
</dbReference>
<gene>
    <name evidence="1" type="ORF">RAE03_07450</name>
</gene>
<proteinExistence type="predicted"/>
<accession>A0AAE4NKV2</accession>
<dbReference type="AlphaFoldDB" id="A0AAE4NKV2"/>
<comment type="caution">
    <text evidence="1">The sequence shown here is derived from an EMBL/GenBank/DDBJ whole genome shotgun (WGS) entry which is preliminary data.</text>
</comment>